<keyword evidence="4" id="KW-1185">Reference proteome</keyword>
<dbReference type="Pfam" id="PF02579">
    <property type="entry name" value="Nitro_FeMo-Co"/>
    <property type="match status" value="1"/>
</dbReference>
<dbReference type="KEGG" id="caby:Cabys_2276"/>
<dbReference type="CDD" id="cd00562">
    <property type="entry name" value="NifX_NifB"/>
    <property type="match status" value="1"/>
</dbReference>
<accession>H1XW67</accession>
<dbReference type="EMBL" id="CP018099">
    <property type="protein sequence ID" value="APF19025.1"/>
    <property type="molecule type" value="Genomic_DNA"/>
</dbReference>
<dbReference type="Proteomes" id="UP000004671">
    <property type="component" value="Chromosome"/>
</dbReference>
<dbReference type="Proteomes" id="UP000183868">
    <property type="component" value="Chromosome"/>
</dbReference>
<evidence type="ECO:0000259" key="1">
    <source>
        <dbReference type="Pfam" id="PF02579"/>
    </source>
</evidence>
<dbReference type="STRING" id="880073.Cabys_2276"/>
<reference evidence="2 5" key="2">
    <citation type="submission" date="2016-11" db="EMBL/GenBank/DDBJ databases">
        <title>Genomic analysis of Caldithrix abyssi and proposal of a novel bacterial phylum Caldithrichaeota.</title>
        <authorList>
            <person name="Kublanov I."/>
            <person name="Sigalova O."/>
            <person name="Gavrilov S."/>
            <person name="Lebedinsky A."/>
            <person name="Ivanova N."/>
            <person name="Daum C."/>
            <person name="Reddy T."/>
            <person name="Klenk H.P."/>
            <person name="Goker M."/>
            <person name="Reva O."/>
            <person name="Miroshnichenko M."/>
            <person name="Kyprides N."/>
            <person name="Woyke T."/>
            <person name="Gelfand M."/>
        </authorList>
    </citation>
    <scope>NUCLEOTIDE SEQUENCE [LARGE SCALE GENOMIC DNA]</scope>
    <source>
        <strain evidence="2 5">LF13</strain>
    </source>
</reference>
<dbReference type="Gene3D" id="3.30.420.130">
    <property type="entry name" value="Dinitrogenase iron-molybdenum cofactor biosynthesis domain"/>
    <property type="match status" value="1"/>
</dbReference>
<dbReference type="AlphaFoldDB" id="H1XW67"/>
<dbReference type="PaxDb" id="880073-Calab_3368"/>
<dbReference type="RefSeq" id="WP_006930408.1">
    <property type="nucleotide sequence ID" value="NZ_CM001402.1"/>
</dbReference>
<dbReference type="OrthoDB" id="280278at2"/>
<dbReference type="PANTHER" id="PTHR33937:SF5">
    <property type="entry name" value="IRON-MOLYBDENUM COFACTOR-BINDING PROTEIN"/>
    <property type="match status" value="1"/>
</dbReference>
<dbReference type="EMBL" id="CM001402">
    <property type="protein sequence ID" value="EHO42972.1"/>
    <property type="molecule type" value="Genomic_DNA"/>
</dbReference>
<evidence type="ECO:0000313" key="3">
    <source>
        <dbReference type="EMBL" id="EHO42972.1"/>
    </source>
</evidence>
<dbReference type="PANTHER" id="PTHR33937">
    <property type="entry name" value="IRON-MOLYBDENUM PROTEIN-RELATED-RELATED"/>
    <property type="match status" value="1"/>
</dbReference>
<protein>
    <submittedName>
        <fullName evidence="3">Dinitrogenase iron-molybdenum cofactor biosynthesis protein</fullName>
    </submittedName>
    <submittedName>
        <fullName evidence="2">Putative Fe-Mo cluster-binding protein, NifX family</fullName>
    </submittedName>
</protein>
<name>H1XW67_CALAY</name>
<dbReference type="HOGENOM" id="CLU_104194_3_1_0"/>
<dbReference type="eggNOG" id="COG1433">
    <property type="taxonomic scope" value="Bacteria"/>
</dbReference>
<dbReference type="InterPro" id="IPR003731">
    <property type="entry name" value="Di-Nase_FeMo-co_biosynth"/>
</dbReference>
<dbReference type="InParanoid" id="H1XW67"/>
<dbReference type="SUPFAM" id="SSF53146">
    <property type="entry name" value="Nitrogenase accessory factor-like"/>
    <property type="match status" value="1"/>
</dbReference>
<evidence type="ECO:0000313" key="4">
    <source>
        <dbReference type="Proteomes" id="UP000004671"/>
    </source>
</evidence>
<dbReference type="InterPro" id="IPR036105">
    <property type="entry name" value="DiNase_FeMo-co_biosyn_sf"/>
</dbReference>
<sequence>MKIAVGTDDLNAIRSGHFGESRFFKIFTVENGQIMTQEIRENPFIVSQGEGHEHGQAKNIMQLLKDCDVFLARSMGMHSIPKLVEKGKKPMLTRINRIDEAISRLLSEQYGDFKCFNTQGMKFMPCAGGL</sequence>
<reference evidence="3 4" key="1">
    <citation type="submission" date="2011-09" db="EMBL/GenBank/DDBJ databases">
        <title>The permanent draft genome of Caldithrix abyssi DSM 13497.</title>
        <authorList>
            <consortium name="US DOE Joint Genome Institute (JGI-PGF)"/>
            <person name="Lucas S."/>
            <person name="Han J."/>
            <person name="Lapidus A."/>
            <person name="Bruce D."/>
            <person name="Goodwin L."/>
            <person name="Pitluck S."/>
            <person name="Peters L."/>
            <person name="Kyrpides N."/>
            <person name="Mavromatis K."/>
            <person name="Ivanova N."/>
            <person name="Mikhailova N."/>
            <person name="Chertkov O."/>
            <person name="Detter J.C."/>
            <person name="Tapia R."/>
            <person name="Han C."/>
            <person name="Land M."/>
            <person name="Hauser L."/>
            <person name="Markowitz V."/>
            <person name="Cheng J.-F."/>
            <person name="Hugenholtz P."/>
            <person name="Woyke T."/>
            <person name="Wu D."/>
            <person name="Spring S."/>
            <person name="Brambilla E."/>
            <person name="Klenk H.-P."/>
            <person name="Eisen J.A."/>
        </authorList>
    </citation>
    <scope>NUCLEOTIDE SEQUENCE [LARGE SCALE GENOMIC DNA]</scope>
    <source>
        <strain evidence="3 4">DSM 13497</strain>
    </source>
</reference>
<organism evidence="3 4">
    <name type="scientific">Caldithrix abyssi DSM 13497</name>
    <dbReference type="NCBI Taxonomy" id="880073"/>
    <lineage>
        <taxon>Bacteria</taxon>
        <taxon>Pseudomonadati</taxon>
        <taxon>Calditrichota</taxon>
        <taxon>Calditrichia</taxon>
        <taxon>Calditrichales</taxon>
        <taxon>Calditrichaceae</taxon>
        <taxon>Caldithrix</taxon>
    </lineage>
</organism>
<dbReference type="InterPro" id="IPR051840">
    <property type="entry name" value="NifX/NifY_domain"/>
</dbReference>
<feature type="domain" description="Dinitrogenase iron-molybdenum cofactor biosynthesis" evidence="1">
    <location>
        <begin position="15"/>
        <end position="106"/>
    </location>
</feature>
<proteinExistence type="predicted"/>
<evidence type="ECO:0000313" key="5">
    <source>
        <dbReference type="Proteomes" id="UP000183868"/>
    </source>
</evidence>
<gene>
    <name evidence="2" type="ORF">Cabys_2276</name>
    <name evidence="3" type="ORF">Calab_3368</name>
</gene>
<evidence type="ECO:0000313" key="2">
    <source>
        <dbReference type="EMBL" id="APF19025.1"/>
    </source>
</evidence>